<feature type="domain" description="Fatty acid desaturase" evidence="5">
    <location>
        <begin position="81"/>
        <end position="341"/>
    </location>
</feature>
<proteinExistence type="inferred from homology"/>
<accession>A0A6L2LQN0</accession>
<feature type="transmembrane region" description="Helical" evidence="4">
    <location>
        <begin position="174"/>
        <end position="195"/>
    </location>
</feature>
<evidence type="ECO:0000256" key="2">
    <source>
        <dbReference type="ARBA" id="ARBA00009295"/>
    </source>
</evidence>
<dbReference type="InterPro" id="IPR012171">
    <property type="entry name" value="Fatty_acid_desaturase"/>
</dbReference>
<dbReference type="InterPro" id="IPR005804">
    <property type="entry name" value="FA_desaturase_dom"/>
</dbReference>
<dbReference type="CDD" id="cd03507">
    <property type="entry name" value="Delta12-FADS-like"/>
    <property type="match status" value="1"/>
</dbReference>
<keyword evidence="4" id="KW-1133">Transmembrane helix</keyword>
<organism evidence="6">
    <name type="scientific">Tanacetum cinerariifolium</name>
    <name type="common">Dalmatian daisy</name>
    <name type="synonym">Chrysanthemum cinerariifolium</name>
    <dbReference type="NCBI Taxonomy" id="118510"/>
    <lineage>
        <taxon>Eukaryota</taxon>
        <taxon>Viridiplantae</taxon>
        <taxon>Streptophyta</taxon>
        <taxon>Embryophyta</taxon>
        <taxon>Tracheophyta</taxon>
        <taxon>Spermatophyta</taxon>
        <taxon>Magnoliopsida</taxon>
        <taxon>eudicotyledons</taxon>
        <taxon>Gunneridae</taxon>
        <taxon>Pentapetalae</taxon>
        <taxon>asterids</taxon>
        <taxon>campanulids</taxon>
        <taxon>Asterales</taxon>
        <taxon>Asteraceae</taxon>
        <taxon>Asteroideae</taxon>
        <taxon>Anthemideae</taxon>
        <taxon>Anthemidinae</taxon>
        <taxon>Tanacetum</taxon>
    </lineage>
</organism>
<evidence type="ECO:0000313" key="6">
    <source>
        <dbReference type="EMBL" id="GEU63257.1"/>
    </source>
</evidence>
<comment type="caution">
    <text evidence="6">The sequence shown here is derived from an EMBL/GenBank/DDBJ whole genome shotgun (WGS) entry which is preliminary data.</text>
</comment>
<evidence type="ECO:0000256" key="1">
    <source>
        <dbReference type="ARBA" id="ARBA00004370"/>
    </source>
</evidence>
<sequence length="374" mass="43545">MGSGGQMNIPKTERDVIKRVPVSKPSFGISDLKKTIPPHCFKRSLIRSFGSLFRDLVIICSLYYIASTYIPLLPQTLTYVSWPLYWVAQGSMLLGLWCLGHECGHHAFSEYQWIDDAVGFFVHSVTMTPYFSYKYSHAHHHAYTNSLEFEEVYVPKRKEDTFFTEFLNNGPGNVLRLFLMVTVGLPMYLFFNLLGRDYGKFVNHFLPQSAIFKDHQRAQVVLSDIGIIAVMYALYHHAMTQGVHSTLFLFGIPYFGESCFFIILTYLNHTHPSLAHYDSTEWDWLRGALSTVDRDFGIFNWVLHDVNQTHVVHHLFPSLPHYHAMEAREAVKPMLGEYYKYDDTPLLKALWRDTKECIYVEQDDKKKGVYWFFK</sequence>
<dbReference type="AlphaFoldDB" id="A0A6L2LQN0"/>
<dbReference type="PANTHER" id="PTHR32100">
    <property type="entry name" value="OMEGA-6 FATTY ACID DESATURASE, CHLOROPLASTIC"/>
    <property type="match status" value="1"/>
</dbReference>
<protein>
    <submittedName>
        <fullName evidence="6">Fatty acid desaturase, type 1</fullName>
    </submittedName>
</protein>
<feature type="transmembrane region" description="Helical" evidence="4">
    <location>
        <begin position="247"/>
        <end position="267"/>
    </location>
</feature>
<comment type="subcellular location">
    <subcellularLocation>
        <location evidence="1">Membrane</location>
    </subcellularLocation>
</comment>
<evidence type="ECO:0000256" key="3">
    <source>
        <dbReference type="ARBA" id="ARBA00023002"/>
    </source>
</evidence>
<evidence type="ECO:0000259" key="5">
    <source>
        <dbReference type="Pfam" id="PF00487"/>
    </source>
</evidence>
<keyword evidence="4" id="KW-0472">Membrane</keyword>
<name>A0A6L2LQN0_TANCI</name>
<gene>
    <name evidence="6" type="ORF">Tci_035235</name>
</gene>
<keyword evidence="4" id="KW-0812">Transmembrane</keyword>
<dbReference type="GO" id="GO:0016020">
    <property type="term" value="C:membrane"/>
    <property type="evidence" value="ECO:0007669"/>
    <property type="project" value="UniProtKB-SubCell"/>
</dbReference>
<dbReference type="EMBL" id="BKCJ010004816">
    <property type="protein sequence ID" value="GEU63257.1"/>
    <property type="molecule type" value="Genomic_DNA"/>
</dbReference>
<dbReference type="Pfam" id="PF00487">
    <property type="entry name" value="FA_desaturase"/>
    <property type="match status" value="1"/>
</dbReference>
<comment type="similarity">
    <text evidence="2">Belongs to the fatty acid desaturase type 1 family.</text>
</comment>
<dbReference type="GO" id="GO:0006629">
    <property type="term" value="P:lipid metabolic process"/>
    <property type="evidence" value="ECO:0007669"/>
    <property type="project" value="InterPro"/>
</dbReference>
<feature type="transmembrane region" description="Helical" evidence="4">
    <location>
        <begin position="52"/>
        <end position="72"/>
    </location>
</feature>
<reference evidence="6" key="1">
    <citation type="journal article" date="2019" name="Sci. Rep.">
        <title>Draft genome of Tanacetum cinerariifolium, the natural source of mosquito coil.</title>
        <authorList>
            <person name="Yamashiro T."/>
            <person name="Shiraishi A."/>
            <person name="Satake H."/>
            <person name="Nakayama K."/>
        </authorList>
    </citation>
    <scope>NUCLEOTIDE SEQUENCE</scope>
</reference>
<feature type="transmembrane region" description="Helical" evidence="4">
    <location>
        <begin position="216"/>
        <end position="235"/>
    </location>
</feature>
<evidence type="ECO:0000256" key="4">
    <source>
        <dbReference type="SAM" id="Phobius"/>
    </source>
</evidence>
<keyword evidence="3" id="KW-0560">Oxidoreductase</keyword>
<dbReference type="GO" id="GO:0016491">
    <property type="term" value="F:oxidoreductase activity"/>
    <property type="evidence" value="ECO:0007669"/>
    <property type="project" value="UniProtKB-KW"/>
</dbReference>